<gene>
    <name evidence="3" type="ORF">BBI04_020435</name>
</gene>
<evidence type="ECO:0000313" key="3">
    <source>
        <dbReference type="EMBL" id="MUP07159.1"/>
    </source>
</evidence>
<dbReference type="Pfam" id="PF07896">
    <property type="entry name" value="DUF1674"/>
    <property type="match status" value="1"/>
</dbReference>
<evidence type="ECO:0000256" key="2">
    <source>
        <dbReference type="SAM" id="MobiDB-lite"/>
    </source>
</evidence>
<proteinExistence type="inferred from homology"/>
<feature type="compositionally biased region" description="Low complexity" evidence="2">
    <location>
        <begin position="19"/>
        <end position="34"/>
    </location>
</feature>
<dbReference type="EMBL" id="MBEV02000012">
    <property type="protein sequence ID" value="MUP07159.1"/>
    <property type="molecule type" value="Genomic_DNA"/>
</dbReference>
<name>A0ABD6GEU9_AGRVI</name>
<dbReference type="InterPro" id="IPR012875">
    <property type="entry name" value="SDHF4"/>
</dbReference>
<protein>
    <submittedName>
        <fullName evidence="3">DUF1674 domain-containing protein</fullName>
    </submittedName>
</protein>
<reference evidence="3 4" key="1">
    <citation type="submission" date="2019-11" db="EMBL/GenBank/DDBJ databases">
        <title>Whole-genome sequencing of Allorhizobium vitis.</title>
        <authorList>
            <person name="Gan H.M."/>
            <person name="Savka M.A."/>
        </authorList>
    </citation>
    <scope>NUCLEOTIDE SEQUENCE [LARGE SCALE GENOMIC DNA]</scope>
    <source>
        <strain evidence="3 4">AB4</strain>
    </source>
</reference>
<dbReference type="Proteomes" id="UP000175993">
    <property type="component" value="Unassembled WGS sequence"/>
</dbReference>
<sequence>MDEHQNTQQDSGTANSAGTEAALKTLPPAAARALAEAEQRRKAEQAQKPAPEVGGRGGADPARFGDWEINGRAIDF</sequence>
<evidence type="ECO:0000256" key="1">
    <source>
        <dbReference type="ARBA" id="ARBA00005701"/>
    </source>
</evidence>
<evidence type="ECO:0000313" key="4">
    <source>
        <dbReference type="Proteomes" id="UP000175993"/>
    </source>
</evidence>
<dbReference type="RefSeq" id="WP_070166264.1">
    <property type="nucleotide sequence ID" value="NZ_CP118259.1"/>
</dbReference>
<feature type="compositionally biased region" description="Basic and acidic residues" evidence="2">
    <location>
        <begin position="35"/>
        <end position="45"/>
    </location>
</feature>
<comment type="similarity">
    <text evidence="1">Belongs to the SDHAF4 family.</text>
</comment>
<organism evidence="3 4">
    <name type="scientific">Agrobacterium vitis</name>
    <name type="common">Rhizobium vitis</name>
    <dbReference type="NCBI Taxonomy" id="373"/>
    <lineage>
        <taxon>Bacteria</taxon>
        <taxon>Pseudomonadati</taxon>
        <taxon>Pseudomonadota</taxon>
        <taxon>Alphaproteobacteria</taxon>
        <taxon>Hyphomicrobiales</taxon>
        <taxon>Rhizobiaceae</taxon>
        <taxon>Rhizobium/Agrobacterium group</taxon>
        <taxon>Agrobacterium</taxon>
    </lineage>
</organism>
<dbReference type="AlphaFoldDB" id="A0ABD6GEU9"/>
<comment type="caution">
    <text evidence="3">The sequence shown here is derived from an EMBL/GenBank/DDBJ whole genome shotgun (WGS) entry which is preliminary data.</text>
</comment>
<feature type="region of interest" description="Disordered" evidence="2">
    <location>
        <begin position="1"/>
        <end position="76"/>
    </location>
</feature>
<feature type="compositionally biased region" description="Polar residues" evidence="2">
    <location>
        <begin position="1"/>
        <end position="18"/>
    </location>
</feature>
<accession>A0ABD6GEU9</accession>